<dbReference type="Gene3D" id="3.40.630.30">
    <property type="match status" value="1"/>
</dbReference>
<gene>
    <name evidence="2" type="ORF">ALECFALPRED_009629</name>
</gene>
<dbReference type="PANTHER" id="PTHR42791">
    <property type="entry name" value="GNAT FAMILY ACETYLTRANSFERASE"/>
    <property type="match status" value="1"/>
</dbReference>
<accession>A0A8H3J7U4</accession>
<dbReference type="InterPro" id="IPR052523">
    <property type="entry name" value="Trichothecene_AcTrans"/>
</dbReference>
<dbReference type="CDD" id="cd04301">
    <property type="entry name" value="NAT_SF"/>
    <property type="match status" value="1"/>
</dbReference>
<evidence type="ECO:0000313" key="3">
    <source>
        <dbReference type="Proteomes" id="UP000664203"/>
    </source>
</evidence>
<comment type="caution">
    <text evidence="2">The sequence shown here is derived from an EMBL/GenBank/DDBJ whole genome shotgun (WGS) entry which is preliminary data.</text>
</comment>
<keyword evidence="3" id="KW-1185">Reference proteome</keyword>
<dbReference type="EMBL" id="CAJPDR010000731">
    <property type="protein sequence ID" value="CAF9942249.1"/>
    <property type="molecule type" value="Genomic_DNA"/>
</dbReference>
<dbReference type="AlphaFoldDB" id="A0A8H3J7U4"/>
<organism evidence="2 3">
    <name type="scientific">Alectoria fallacina</name>
    <dbReference type="NCBI Taxonomy" id="1903189"/>
    <lineage>
        <taxon>Eukaryota</taxon>
        <taxon>Fungi</taxon>
        <taxon>Dikarya</taxon>
        <taxon>Ascomycota</taxon>
        <taxon>Pezizomycotina</taxon>
        <taxon>Lecanoromycetes</taxon>
        <taxon>OSLEUM clade</taxon>
        <taxon>Lecanoromycetidae</taxon>
        <taxon>Lecanorales</taxon>
        <taxon>Lecanorineae</taxon>
        <taxon>Parmeliaceae</taxon>
        <taxon>Alectoria</taxon>
    </lineage>
</organism>
<dbReference type="Pfam" id="PF00583">
    <property type="entry name" value="Acetyltransf_1"/>
    <property type="match status" value="1"/>
</dbReference>
<evidence type="ECO:0000313" key="2">
    <source>
        <dbReference type="EMBL" id="CAF9942249.1"/>
    </source>
</evidence>
<dbReference type="InterPro" id="IPR000182">
    <property type="entry name" value="GNAT_dom"/>
</dbReference>
<dbReference type="Proteomes" id="UP000664203">
    <property type="component" value="Unassembled WGS sequence"/>
</dbReference>
<feature type="domain" description="N-acetyltransferase" evidence="1">
    <location>
        <begin position="120"/>
        <end position="189"/>
    </location>
</feature>
<dbReference type="OrthoDB" id="4738875at2759"/>
<dbReference type="GO" id="GO:0016747">
    <property type="term" value="F:acyltransferase activity, transferring groups other than amino-acyl groups"/>
    <property type="evidence" value="ECO:0007669"/>
    <property type="project" value="InterPro"/>
</dbReference>
<name>A0A8H3J7U4_9LECA</name>
<dbReference type="SUPFAM" id="SSF55729">
    <property type="entry name" value="Acyl-CoA N-acyltransferases (Nat)"/>
    <property type="match status" value="1"/>
</dbReference>
<dbReference type="InterPro" id="IPR016181">
    <property type="entry name" value="Acyl_CoA_acyltransferase"/>
</dbReference>
<dbReference type="PANTHER" id="PTHR42791:SF5">
    <property type="entry name" value="HYPOTHETICAL ACETYLTRANSFERASE (EUROFUNG)"/>
    <property type="match status" value="1"/>
</dbReference>
<sequence>MPLQLAEVTSDSDFDHLIPLLWLSYESPPIPFLPLLFPVNDESPKAREKAVQRTKEVMMHMHHADPSSRWLKVTDTDSDTIVAGARWHVHEADPYSSAPEKSFVVTSWPEGDRRKFATLNIGQVVLPRMKRYRRPHLNLQVCFTHPDHRRRGAGNLIMNWGVNKADNLGVQSFIEATELGRHLYEKFEFVLVGIDTVDTNVPNPSEDWKDMERRFKANPWYCMWRPVKGNYKEGKTILPW</sequence>
<reference evidence="2" key="1">
    <citation type="submission" date="2021-03" db="EMBL/GenBank/DDBJ databases">
        <authorList>
            <person name="Tagirdzhanova G."/>
        </authorList>
    </citation>
    <scope>NUCLEOTIDE SEQUENCE</scope>
</reference>
<evidence type="ECO:0000259" key="1">
    <source>
        <dbReference type="Pfam" id="PF00583"/>
    </source>
</evidence>
<protein>
    <recommendedName>
        <fullName evidence="1">N-acetyltransferase domain-containing protein</fullName>
    </recommendedName>
</protein>
<proteinExistence type="predicted"/>